<reference evidence="1" key="2">
    <citation type="submission" date="2022-01" db="EMBL/GenBank/DDBJ databases">
        <authorList>
            <person name="Yamashiro T."/>
            <person name="Shiraishi A."/>
            <person name="Satake H."/>
            <person name="Nakayama K."/>
        </authorList>
    </citation>
    <scope>NUCLEOTIDE SEQUENCE</scope>
</reference>
<keyword evidence="2" id="KW-1185">Reference proteome</keyword>
<reference evidence="1" key="1">
    <citation type="journal article" date="2022" name="Int. J. Mol. Sci.">
        <title>Draft Genome of Tanacetum Coccineum: Genomic Comparison of Closely Related Tanacetum-Family Plants.</title>
        <authorList>
            <person name="Yamashiro T."/>
            <person name="Shiraishi A."/>
            <person name="Nakayama K."/>
            <person name="Satake H."/>
        </authorList>
    </citation>
    <scope>NUCLEOTIDE SEQUENCE</scope>
</reference>
<name>A0ABQ4WQW8_9ASTR</name>
<evidence type="ECO:0000313" key="1">
    <source>
        <dbReference type="EMBL" id="GJS55243.1"/>
    </source>
</evidence>
<sequence>MGVPLKDSRALIEILYVPIMGVPSRNTGQLRLWDPAGDNPIVIRTCGGGDGGGVGDDGGDGLRLWLPDGEGKRRVEESEVDVDVLIGPTTIAQTAIFIGTRMMKGVGENEDGFSVRVGVAQEADS</sequence>
<dbReference type="EMBL" id="BQNB010008855">
    <property type="protein sequence ID" value="GJS55243.1"/>
    <property type="molecule type" value="Genomic_DNA"/>
</dbReference>
<comment type="caution">
    <text evidence="1">The sequence shown here is derived from an EMBL/GenBank/DDBJ whole genome shotgun (WGS) entry which is preliminary data.</text>
</comment>
<evidence type="ECO:0000313" key="2">
    <source>
        <dbReference type="Proteomes" id="UP001151760"/>
    </source>
</evidence>
<gene>
    <name evidence="1" type="ORF">Tco_0628605</name>
</gene>
<proteinExistence type="predicted"/>
<dbReference type="Proteomes" id="UP001151760">
    <property type="component" value="Unassembled WGS sequence"/>
</dbReference>
<protein>
    <submittedName>
        <fullName evidence="1">Uncharacterized protein</fullName>
    </submittedName>
</protein>
<accession>A0ABQ4WQW8</accession>
<organism evidence="1 2">
    <name type="scientific">Tanacetum coccineum</name>
    <dbReference type="NCBI Taxonomy" id="301880"/>
    <lineage>
        <taxon>Eukaryota</taxon>
        <taxon>Viridiplantae</taxon>
        <taxon>Streptophyta</taxon>
        <taxon>Embryophyta</taxon>
        <taxon>Tracheophyta</taxon>
        <taxon>Spermatophyta</taxon>
        <taxon>Magnoliopsida</taxon>
        <taxon>eudicotyledons</taxon>
        <taxon>Gunneridae</taxon>
        <taxon>Pentapetalae</taxon>
        <taxon>asterids</taxon>
        <taxon>campanulids</taxon>
        <taxon>Asterales</taxon>
        <taxon>Asteraceae</taxon>
        <taxon>Asteroideae</taxon>
        <taxon>Anthemideae</taxon>
        <taxon>Anthemidinae</taxon>
        <taxon>Tanacetum</taxon>
    </lineage>
</organism>